<feature type="compositionally biased region" description="Low complexity" evidence="9">
    <location>
        <begin position="336"/>
        <end position="355"/>
    </location>
</feature>
<accession>A0ABQ9APG8</accession>
<name>A0ABQ9APG8_9ROSI</name>
<comment type="catalytic activity">
    <reaction evidence="1">
        <text>S-ubiquitinyl-[E2 ubiquitin-conjugating enzyme]-L-cysteine + [acceptor protein]-L-lysine = [E2 ubiquitin-conjugating enzyme]-L-cysteine + N(6)-ubiquitinyl-[acceptor protein]-L-lysine.</text>
        <dbReference type="EC" id="2.3.2.27"/>
    </reaction>
</comment>
<dbReference type="InterPro" id="IPR045191">
    <property type="entry name" value="MBR1/2-like"/>
</dbReference>
<feature type="compositionally biased region" description="Low complexity" evidence="9">
    <location>
        <begin position="245"/>
        <end position="263"/>
    </location>
</feature>
<evidence type="ECO:0000256" key="1">
    <source>
        <dbReference type="ARBA" id="ARBA00000900"/>
    </source>
</evidence>
<feature type="compositionally biased region" description="Low complexity" evidence="9">
    <location>
        <begin position="209"/>
        <end position="218"/>
    </location>
</feature>
<proteinExistence type="predicted"/>
<keyword evidence="12" id="KW-1185">Reference proteome</keyword>
<feature type="compositionally biased region" description="Polar residues" evidence="9">
    <location>
        <begin position="46"/>
        <end position="55"/>
    </location>
</feature>
<evidence type="ECO:0000256" key="3">
    <source>
        <dbReference type="ARBA" id="ARBA00022679"/>
    </source>
</evidence>
<feature type="compositionally biased region" description="Low complexity" evidence="9">
    <location>
        <begin position="62"/>
        <end position="73"/>
    </location>
</feature>
<dbReference type="SUPFAM" id="SSF57850">
    <property type="entry name" value="RING/U-box"/>
    <property type="match status" value="1"/>
</dbReference>
<keyword evidence="7" id="KW-0862">Zinc</keyword>
<feature type="compositionally biased region" description="Polar residues" evidence="9">
    <location>
        <begin position="358"/>
        <end position="374"/>
    </location>
</feature>
<dbReference type="PANTHER" id="PTHR22937">
    <property type="entry name" value="E3 UBIQUITIN-PROTEIN LIGASE RNF165"/>
    <property type="match status" value="1"/>
</dbReference>
<evidence type="ECO:0000313" key="12">
    <source>
        <dbReference type="Proteomes" id="UP001141253"/>
    </source>
</evidence>
<evidence type="ECO:0000256" key="5">
    <source>
        <dbReference type="ARBA" id="ARBA00022771"/>
    </source>
</evidence>
<protein>
    <recommendedName>
        <fullName evidence="2">RING-type E3 ubiquitin transferase</fullName>
        <ecNumber evidence="2">2.3.2.27</ecNumber>
    </recommendedName>
</protein>
<feature type="compositionally biased region" description="Polar residues" evidence="9">
    <location>
        <begin position="271"/>
        <end position="284"/>
    </location>
</feature>
<dbReference type="PROSITE" id="PS50089">
    <property type="entry name" value="ZF_RING_2"/>
    <property type="match status" value="1"/>
</dbReference>
<feature type="compositionally biased region" description="Polar residues" evidence="9">
    <location>
        <begin position="74"/>
        <end position="85"/>
    </location>
</feature>
<evidence type="ECO:0000313" key="11">
    <source>
        <dbReference type="EMBL" id="KAJ6354858.1"/>
    </source>
</evidence>
<dbReference type="EMBL" id="JAPFFI010000017">
    <property type="protein sequence ID" value="KAJ6354858.1"/>
    <property type="molecule type" value="Genomic_DNA"/>
</dbReference>
<feature type="region of interest" description="Disordered" evidence="9">
    <location>
        <begin position="579"/>
        <end position="598"/>
    </location>
</feature>
<evidence type="ECO:0000256" key="8">
    <source>
        <dbReference type="PROSITE-ProRule" id="PRU00175"/>
    </source>
</evidence>
<dbReference type="PANTHER" id="PTHR22937:SF214">
    <property type="entry name" value="RING-TYPE E3 UBIQUITIN TRANSFERASE"/>
    <property type="match status" value="1"/>
</dbReference>
<keyword evidence="3" id="KW-0808">Transferase</keyword>
<gene>
    <name evidence="11" type="ORF">OIU77_005452</name>
</gene>
<dbReference type="EC" id="2.3.2.27" evidence="2"/>
<keyword evidence="6" id="KW-0833">Ubl conjugation pathway</keyword>
<reference evidence="11" key="2">
    <citation type="journal article" date="2023" name="Int. J. Mol. Sci.">
        <title>De Novo Assembly and Annotation of 11 Diverse Shrub Willow (Salix) Genomes Reveals Novel Gene Organization in Sex-Linked Regions.</title>
        <authorList>
            <person name="Hyden B."/>
            <person name="Feng K."/>
            <person name="Yates T.B."/>
            <person name="Jawdy S."/>
            <person name="Cereghino C."/>
            <person name="Smart L.B."/>
            <person name="Muchero W."/>
        </authorList>
    </citation>
    <scope>NUCLEOTIDE SEQUENCE</scope>
    <source>
        <tissue evidence="11">Shoot tip</tissue>
    </source>
</reference>
<reference evidence="11" key="1">
    <citation type="submission" date="2022-10" db="EMBL/GenBank/DDBJ databases">
        <authorList>
            <person name="Hyden B.L."/>
            <person name="Feng K."/>
            <person name="Yates T."/>
            <person name="Jawdy S."/>
            <person name="Smart L.B."/>
            <person name="Muchero W."/>
        </authorList>
    </citation>
    <scope>NUCLEOTIDE SEQUENCE</scope>
    <source>
        <tissue evidence="11">Shoot tip</tissue>
    </source>
</reference>
<evidence type="ECO:0000256" key="9">
    <source>
        <dbReference type="SAM" id="MobiDB-lite"/>
    </source>
</evidence>
<feature type="compositionally biased region" description="Polar residues" evidence="9">
    <location>
        <begin position="104"/>
        <end position="117"/>
    </location>
</feature>
<dbReference type="Proteomes" id="UP001141253">
    <property type="component" value="Chromosome 18"/>
</dbReference>
<sequence length="598" mass="64998">MDDYSGKRAGDRFIVSRKGSPHVLRDTANNRDQNAQFCNRIGCSGRLNSSKGTQIRSDKAQSSRPRPLFSSSSGGKETNGSSSKVYSVISKPRNFLQEPRKKFSSQLEAESSETGSGQDELEVTPPSGRIKLDLRPEIDGAGSSDVTSIEAGSSDISTSTGSRWSFHKKSGSGNPVSLASKSTVQGTRLNASRHGPGNLRCNTVSDTASLGSSSSDLNLSRRKDTVNKRICDGESSSSARGKRMIGSSLEGRSSSSNSGISISDSRRARTGTLNRDSTSASIRTQRPLGGYTRARVANQGSGNNLSANEIPLTSRPDLSLDLNAPSSSRHFSVEASLGRPSSYSRHSSSNGSLRGIRPSSSAEVSNTQSSTNHESFQRYNMAGIAEVLLALERLEQDEELTYEQLLVLETSLVLNGLNFHDQHRAMRLDIDNMSYEELLALEERMGTVSTALPEETLSECLKTSIYQSTPMEDATTNLEGGKDDIKCSICQEDYVVGDEMGRLQCEHGYHMSCIHQWLSMKNWCPVCKASAAPSPPSSPNFKVLAVHFLYWCVLFGEMTLSSKHLKEIKKKEEGTLASKTQSMPMLYNPGHHQPGEGH</sequence>
<feature type="compositionally biased region" description="Polar residues" evidence="9">
    <location>
        <begin position="298"/>
        <end position="307"/>
    </location>
</feature>
<feature type="compositionally biased region" description="Polar residues" evidence="9">
    <location>
        <begin position="171"/>
        <end position="190"/>
    </location>
</feature>
<feature type="compositionally biased region" description="Polar residues" evidence="9">
    <location>
        <begin position="144"/>
        <end position="163"/>
    </location>
</feature>
<evidence type="ECO:0000256" key="6">
    <source>
        <dbReference type="ARBA" id="ARBA00022786"/>
    </source>
</evidence>
<dbReference type="InterPro" id="IPR001841">
    <property type="entry name" value="Znf_RING"/>
</dbReference>
<evidence type="ECO:0000256" key="7">
    <source>
        <dbReference type="ARBA" id="ARBA00022833"/>
    </source>
</evidence>
<comment type="caution">
    <text evidence="11">The sequence shown here is derived from an EMBL/GenBank/DDBJ whole genome shotgun (WGS) entry which is preliminary data.</text>
</comment>
<keyword evidence="4" id="KW-0479">Metal-binding</keyword>
<evidence type="ECO:0000259" key="10">
    <source>
        <dbReference type="PROSITE" id="PS50089"/>
    </source>
</evidence>
<dbReference type="Gene3D" id="3.30.40.10">
    <property type="entry name" value="Zinc/RING finger domain, C3HC4 (zinc finger)"/>
    <property type="match status" value="1"/>
</dbReference>
<feature type="region of interest" description="Disordered" evidence="9">
    <location>
        <begin position="41"/>
        <end position="85"/>
    </location>
</feature>
<feature type="compositionally biased region" description="Basic and acidic residues" evidence="9">
    <location>
        <begin position="219"/>
        <end position="232"/>
    </location>
</feature>
<dbReference type="InterPro" id="IPR013083">
    <property type="entry name" value="Znf_RING/FYVE/PHD"/>
</dbReference>
<dbReference type="Pfam" id="PF13639">
    <property type="entry name" value="zf-RING_2"/>
    <property type="match status" value="1"/>
</dbReference>
<feature type="region of interest" description="Disordered" evidence="9">
    <location>
        <begin position="97"/>
        <end position="374"/>
    </location>
</feature>
<feature type="domain" description="RING-type" evidence="10">
    <location>
        <begin position="487"/>
        <end position="528"/>
    </location>
</feature>
<evidence type="ECO:0000256" key="2">
    <source>
        <dbReference type="ARBA" id="ARBA00012483"/>
    </source>
</evidence>
<keyword evidence="5 8" id="KW-0863">Zinc-finger</keyword>
<evidence type="ECO:0000256" key="4">
    <source>
        <dbReference type="ARBA" id="ARBA00022723"/>
    </source>
</evidence>
<dbReference type="SMART" id="SM00184">
    <property type="entry name" value="RING"/>
    <property type="match status" value="1"/>
</dbReference>
<organism evidence="11 12">
    <name type="scientific">Salix suchowensis</name>
    <dbReference type="NCBI Taxonomy" id="1278906"/>
    <lineage>
        <taxon>Eukaryota</taxon>
        <taxon>Viridiplantae</taxon>
        <taxon>Streptophyta</taxon>
        <taxon>Embryophyta</taxon>
        <taxon>Tracheophyta</taxon>
        <taxon>Spermatophyta</taxon>
        <taxon>Magnoliopsida</taxon>
        <taxon>eudicotyledons</taxon>
        <taxon>Gunneridae</taxon>
        <taxon>Pentapetalae</taxon>
        <taxon>rosids</taxon>
        <taxon>fabids</taxon>
        <taxon>Malpighiales</taxon>
        <taxon>Salicaceae</taxon>
        <taxon>Saliceae</taxon>
        <taxon>Salix</taxon>
    </lineage>
</organism>